<dbReference type="OrthoDB" id="742917at2"/>
<dbReference type="Proteomes" id="UP000030103">
    <property type="component" value="Unassembled WGS sequence"/>
</dbReference>
<accession>A0A0A2EDU1</accession>
<proteinExistence type="predicted"/>
<protein>
    <submittedName>
        <fullName evidence="2">Uncharacterized protein</fullName>
    </submittedName>
</protein>
<evidence type="ECO:0000313" key="3">
    <source>
        <dbReference type="EMBL" id="SUB89872.1"/>
    </source>
</evidence>
<dbReference type="EMBL" id="UGTF01000002">
    <property type="protein sequence ID" value="SUB89872.1"/>
    <property type="molecule type" value="Genomic_DNA"/>
</dbReference>
<evidence type="ECO:0000256" key="1">
    <source>
        <dbReference type="SAM" id="Phobius"/>
    </source>
</evidence>
<keyword evidence="1" id="KW-0472">Membrane</keyword>
<evidence type="ECO:0000313" key="2">
    <source>
        <dbReference type="EMBL" id="KGN75635.1"/>
    </source>
</evidence>
<feature type="transmembrane region" description="Helical" evidence="1">
    <location>
        <begin position="62"/>
        <end position="84"/>
    </location>
</feature>
<dbReference type="EMBL" id="JRFA01000004">
    <property type="protein sequence ID" value="KGN75635.1"/>
    <property type="molecule type" value="Genomic_DNA"/>
</dbReference>
<evidence type="ECO:0000313" key="5">
    <source>
        <dbReference type="Proteomes" id="UP000254156"/>
    </source>
</evidence>
<keyword evidence="1" id="KW-1133">Transmembrane helix</keyword>
<name>A0A0A2EDU1_9PORP</name>
<dbReference type="RefSeq" id="WP_025004303.1">
    <property type="nucleotide sequence ID" value="NZ_JRFA01000004.1"/>
</dbReference>
<keyword evidence="4" id="KW-1185">Reference proteome</keyword>
<keyword evidence="1" id="KW-0812">Transmembrane</keyword>
<evidence type="ECO:0000313" key="4">
    <source>
        <dbReference type="Proteomes" id="UP000030103"/>
    </source>
</evidence>
<dbReference type="STRING" id="28115.HQ47_01465"/>
<reference evidence="3 5" key="2">
    <citation type="submission" date="2018-06" db="EMBL/GenBank/DDBJ databases">
        <authorList>
            <consortium name="Pathogen Informatics"/>
            <person name="Doyle S."/>
        </authorList>
    </citation>
    <scope>NUCLEOTIDE SEQUENCE [LARGE SCALE GENOMIC DNA]</scope>
    <source>
        <strain evidence="3 5">NCTC11632</strain>
    </source>
</reference>
<gene>
    <name evidence="2" type="ORF">HQ47_01465</name>
    <name evidence="3" type="ORF">NCTC11632_02003</name>
</gene>
<dbReference type="Proteomes" id="UP000254156">
    <property type="component" value="Unassembled WGS sequence"/>
</dbReference>
<reference evidence="2 4" key="1">
    <citation type="submission" date="2014-09" db="EMBL/GenBank/DDBJ databases">
        <title>Draft Genome Sequence of Porphyromonas macacae COT-192_OH2859.</title>
        <authorList>
            <person name="Wallis C."/>
            <person name="Deusch O."/>
            <person name="O'Flynn C."/>
            <person name="Davis I."/>
            <person name="Horsfall A."/>
            <person name="Kirkwood N."/>
            <person name="Harris S."/>
            <person name="Eisen J.A."/>
            <person name="Coil D.A."/>
            <person name="Darling A.E."/>
            <person name="Jospin G."/>
            <person name="Alexiev A."/>
        </authorList>
    </citation>
    <scope>NUCLEOTIDE SEQUENCE [LARGE SCALE GENOMIC DNA]</scope>
    <source>
        <strain evidence="4">COT-192 OH2859</strain>
        <strain evidence="2">COT-192_OH2859</strain>
    </source>
</reference>
<organism evidence="2 4">
    <name type="scientific">Porphyromonas macacae</name>
    <dbReference type="NCBI Taxonomy" id="28115"/>
    <lineage>
        <taxon>Bacteria</taxon>
        <taxon>Pseudomonadati</taxon>
        <taxon>Bacteroidota</taxon>
        <taxon>Bacteroidia</taxon>
        <taxon>Bacteroidales</taxon>
        <taxon>Porphyromonadaceae</taxon>
        <taxon>Porphyromonas</taxon>
    </lineage>
</organism>
<dbReference type="AlphaFoldDB" id="A0A0A2EDU1"/>
<sequence>MGKSYIPQYTYIVCIFLLNPTPQRLIVTKSKTSVFHKGEPLLTAQDKNTDAKFICKSPMRSIMLIAGLITGIILTSNPIGWVIAGICAGNCYRSIVHNFNV</sequence>